<evidence type="ECO:0000313" key="4">
    <source>
        <dbReference type="RefSeq" id="XP_031441108.1"/>
    </source>
</evidence>
<evidence type="ECO:0000256" key="2">
    <source>
        <dbReference type="SAM" id="MobiDB-lite"/>
    </source>
</evidence>
<dbReference type="Proteomes" id="UP000515152">
    <property type="component" value="Chromosome 18"/>
</dbReference>
<evidence type="ECO:0000256" key="1">
    <source>
        <dbReference type="SAM" id="Coils"/>
    </source>
</evidence>
<sequence>MTPVFRFDQLLDFDDDSVDMGASAFSRSDSDLILTSLDMDHNCVAHGTCVERNTPVLVHQQTGSGDSSWGESVALGEQACLGIAAGSSVRPPEALLEAGSRAGARSELERRMRDMHDMHLEIRQDLDAVEHTLTFDPQQQESLREEKQRVENHLQPQRKQTWFRRLGNAIKGLGKRKRKEEFDVGEGVPGCDELCPISQDVSISQATMRKMHEADACVRNWRAVARHQRQMDLLQETLEDMERSFQKQKVQLQNAESALDRQQTVCRTSTRQRLTTHTSTTQRLTTHTSTTQCLTTHTSTRQDLTTPLPDNA</sequence>
<keyword evidence="1" id="KW-0175">Coiled coil</keyword>
<reference evidence="4" key="1">
    <citation type="submission" date="2025-08" db="UniProtKB">
        <authorList>
            <consortium name="RefSeq"/>
        </authorList>
    </citation>
    <scope>IDENTIFICATION</scope>
</reference>
<dbReference type="RefSeq" id="XP_031441108.1">
    <property type="nucleotide sequence ID" value="XM_031585248.1"/>
</dbReference>
<dbReference type="KEGG" id="char:116224686"/>
<name>A0A6P8GQW0_CLUHA</name>
<proteinExistence type="predicted"/>
<feature type="coiled-coil region" evidence="1">
    <location>
        <begin position="224"/>
        <end position="258"/>
    </location>
</feature>
<feature type="compositionally biased region" description="Low complexity" evidence="2">
    <location>
        <begin position="274"/>
        <end position="302"/>
    </location>
</feature>
<feature type="region of interest" description="Disordered" evidence="2">
    <location>
        <begin position="274"/>
        <end position="312"/>
    </location>
</feature>
<dbReference type="AlphaFoldDB" id="A0A6P8GQW0"/>
<protein>
    <submittedName>
        <fullName evidence="4">Uncharacterized protein LOC116224686 isoform X1</fullName>
    </submittedName>
</protein>
<keyword evidence="3" id="KW-1185">Reference proteome</keyword>
<organism evidence="3 4">
    <name type="scientific">Clupea harengus</name>
    <name type="common">Atlantic herring</name>
    <dbReference type="NCBI Taxonomy" id="7950"/>
    <lineage>
        <taxon>Eukaryota</taxon>
        <taxon>Metazoa</taxon>
        <taxon>Chordata</taxon>
        <taxon>Craniata</taxon>
        <taxon>Vertebrata</taxon>
        <taxon>Euteleostomi</taxon>
        <taxon>Actinopterygii</taxon>
        <taxon>Neopterygii</taxon>
        <taxon>Teleostei</taxon>
        <taxon>Clupei</taxon>
        <taxon>Clupeiformes</taxon>
        <taxon>Clupeoidei</taxon>
        <taxon>Clupeidae</taxon>
        <taxon>Clupea</taxon>
    </lineage>
</organism>
<accession>A0A6P8GQW0</accession>
<evidence type="ECO:0000313" key="3">
    <source>
        <dbReference type="Proteomes" id="UP000515152"/>
    </source>
</evidence>
<gene>
    <name evidence="4" type="primary">LOC116224686</name>
</gene>
<dbReference type="GeneID" id="116224686"/>